<evidence type="ECO:0000313" key="2">
    <source>
        <dbReference type="EMBL" id="PON64326.1"/>
    </source>
</evidence>
<dbReference type="InParanoid" id="A0A2P5CTQ2"/>
<name>A0A2P5CTQ2_TREOI</name>
<feature type="compositionally biased region" description="Acidic residues" evidence="1">
    <location>
        <begin position="84"/>
        <end position="93"/>
    </location>
</feature>
<dbReference type="AlphaFoldDB" id="A0A2P5CTQ2"/>
<gene>
    <name evidence="2" type="ORF">TorRG33x02_273480</name>
</gene>
<keyword evidence="3" id="KW-1185">Reference proteome</keyword>
<dbReference type="Proteomes" id="UP000237000">
    <property type="component" value="Unassembled WGS sequence"/>
</dbReference>
<proteinExistence type="predicted"/>
<dbReference type="EMBL" id="JXTC01000329">
    <property type="protein sequence ID" value="PON64326.1"/>
    <property type="molecule type" value="Genomic_DNA"/>
</dbReference>
<comment type="caution">
    <text evidence="2">The sequence shown here is derived from an EMBL/GenBank/DDBJ whole genome shotgun (WGS) entry which is preliminary data.</text>
</comment>
<feature type="region of interest" description="Disordered" evidence="1">
    <location>
        <begin position="44"/>
        <end position="96"/>
    </location>
</feature>
<reference evidence="3" key="1">
    <citation type="submission" date="2016-06" db="EMBL/GenBank/DDBJ databases">
        <title>Parallel loss of symbiosis genes in relatives of nitrogen-fixing non-legume Parasponia.</title>
        <authorList>
            <person name="Van Velzen R."/>
            <person name="Holmer R."/>
            <person name="Bu F."/>
            <person name="Rutten L."/>
            <person name="Van Zeijl A."/>
            <person name="Liu W."/>
            <person name="Santuari L."/>
            <person name="Cao Q."/>
            <person name="Sharma T."/>
            <person name="Shen D."/>
            <person name="Roswanjaya Y."/>
            <person name="Wardhani T."/>
            <person name="Kalhor M.S."/>
            <person name="Jansen J."/>
            <person name="Van den Hoogen J."/>
            <person name="Gungor B."/>
            <person name="Hartog M."/>
            <person name="Hontelez J."/>
            <person name="Verver J."/>
            <person name="Yang W.-C."/>
            <person name="Schijlen E."/>
            <person name="Repin R."/>
            <person name="Schilthuizen M."/>
            <person name="Schranz E."/>
            <person name="Heidstra R."/>
            <person name="Miyata K."/>
            <person name="Fedorova E."/>
            <person name="Kohlen W."/>
            <person name="Bisseling T."/>
            <person name="Smit S."/>
            <person name="Geurts R."/>
        </authorList>
    </citation>
    <scope>NUCLEOTIDE SEQUENCE [LARGE SCALE GENOMIC DNA]</scope>
    <source>
        <strain evidence="3">cv. RG33-2</strain>
    </source>
</reference>
<protein>
    <submittedName>
        <fullName evidence="2">Uncharacterized protein</fullName>
    </submittedName>
</protein>
<accession>A0A2P5CTQ2</accession>
<sequence length="173" mass="19731">EHVTAPYPSRPYRDRVNEIREQVQYLASIVECLVNVIGQNNSHSIPATPQGSPFQENGGGNPIQRDLEEDSETRSCLTRGAPIEEGEDTEDITEQGPMLLMRTRCSEGNERTSSSRTRGTVFKRLALDNRMNTYIPRRSEHLGTTDLRERLNEQRREAQAYYSLSQQNYNPTS</sequence>
<dbReference type="OrthoDB" id="10483319at2759"/>
<feature type="compositionally biased region" description="Polar residues" evidence="1">
    <location>
        <begin position="44"/>
        <end position="55"/>
    </location>
</feature>
<evidence type="ECO:0000313" key="3">
    <source>
        <dbReference type="Proteomes" id="UP000237000"/>
    </source>
</evidence>
<evidence type="ECO:0000256" key="1">
    <source>
        <dbReference type="SAM" id="MobiDB-lite"/>
    </source>
</evidence>
<feature type="non-terminal residue" evidence="2">
    <location>
        <position position="1"/>
    </location>
</feature>
<organism evidence="2 3">
    <name type="scientific">Trema orientale</name>
    <name type="common">Charcoal tree</name>
    <name type="synonym">Celtis orientalis</name>
    <dbReference type="NCBI Taxonomy" id="63057"/>
    <lineage>
        <taxon>Eukaryota</taxon>
        <taxon>Viridiplantae</taxon>
        <taxon>Streptophyta</taxon>
        <taxon>Embryophyta</taxon>
        <taxon>Tracheophyta</taxon>
        <taxon>Spermatophyta</taxon>
        <taxon>Magnoliopsida</taxon>
        <taxon>eudicotyledons</taxon>
        <taxon>Gunneridae</taxon>
        <taxon>Pentapetalae</taxon>
        <taxon>rosids</taxon>
        <taxon>fabids</taxon>
        <taxon>Rosales</taxon>
        <taxon>Cannabaceae</taxon>
        <taxon>Trema</taxon>
    </lineage>
</organism>